<organism evidence="1 2">
    <name type="scientific">Rattus norvegicus</name>
    <name type="common">Rat</name>
    <dbReference type="NCBI Taxonomy" id="10116"/>
    <lineage>
        <taxon>Eukaryota</taxon>
        <taxon>Metazoa</taxon>
        <taxon>Chordata</taxon>
        <taxon>Craniata</taxon>
        <taxon>Vertebrata</taxon>
        <taxon>Euteleostomi</taxon>
        <taxon>Mammalia</taxon>
        <taxon>Eutheria</taxon>
        <taxon>Euarchontoglires</taxon>
        <taxon>Glires</taxon>
        <taxon>Rodentia</taxon>
        <taxon>Myomorpha</taxon>
        <taxon>Muroidea</taxon>
        <taxon>Muridae</taxon>
        <taxon>Murinae</taxon>
        <taxon>Rattus</taxon>
    </lineage>
</organism>
<dbReference type="Proteomes" id="UP000234681">
    <property type="component" value="Chromosome 3"/>
</dbReference>
<proteinExistence type="predicted"/>
<reference evidence="1 2" key="1">
    <citation type="submission" date="2005-09" db="EMBL/GenBank/DDBJ databases">
        <authorList>
            <person name="Mural R.J."/>
            <person name="Li P.W."/>
            <person name="Adams M.D."/>
            <person name="Amanatides P.G."/>
            <person name="Baden-Tillson H."/>
            <person name="Barnstead M."/>
            <person name="Chin S.H."/>
            <person name="Dew I."/>
            <person name="Evans C.A."/>
            <person name="Ferriera S."/>
            <person name="Flanigan M."/>
            <person name="Fosler C."/>
            <person name="Glodek A."/>
            <person name="Gu Z."/>
            <person name="Holt R.A."/>
            <person name="Jennings D."/>
            <person name="Kraft C.L."/>
            <person name="Lu F."/>
            <person name="Nguyen T."/>
            <person name="Nusskern D.R."/>
            <person name="Pfannkoch C.M."/>
            <person name="Sitter C."/>
            <person name="Sutton G.G."/>
            <person name="Venter J.C."/>
            <person name="Wang Z."/>
            <person name="Woodage T."/>
            <person name="Zheng X.H."/>
            <person name="Zhong F."/>
        </authorList>
    </citation>
    <scope>NUCLEOTIDE SEQUENCE [LARGE SCALE GENOMIC DNA]</scope>
    <source>
        <strain>BN</strain>
        <strain evidence="2">Sprague-Dawley</strain>
    </source>
</reference>
<gene>
    <name evidence="1" type="ORF">rCG_45551</name>
</gene>
<feature type="non-terminal residue" evidence="1">
    <location>
        <position position="37"/>
    </location>
</feature>
<evidence type="ECO:0000313" key="2">
    <source>
        <dbReference type="Proteomes" id="UP000234681"/>
    </source>
</evidence>
<dbReference type="AlphaFoldDB" id="A6JT80"/>
<evidence type="ECO:0000313" key="1">
    <source>
        <dbReference type="EMBL" id="EDL93567.1"/>
    </source>
</evidence>
<name>A6JT80_RAT</name>
<sequence>MLKEKKQTPIIYLQGLAMVNKRPMLSNTRSVHQSHDD</sequence>
<protein>
    <submittedName>
        <fullName evidence="1">RCG45551</fullName>
    </submittedName>
</protein>
<accession>A6JT80</accession>
<dbReference type="EMBL" id="CH474001">
    <property type="protein sequence ID" value="EDL93567.1"/>
    <property type="molecule type" value="Genomic_DNA"/>
</dbReference>